<name>A0A9Q4EX52_MEDGN</name>
<dbReference type="SUPFAM" id="SSF56300">
    <property type="entry name" value="Metallo-dependent phosphatases"/>
    <property type="match status" value="1"/>
</dbReference>
<dbReference type="Gene3D" id="3.60.21.10">
    <property type="match status" value="1"/>
</dbReference>
<organism evidence="1 2">
    <name type="scientific">Mediterraneibacter gnavus</name>
    <name type="common">Ruminococcus gnavus</name>
    <dbReference type="NCBI Taxonomy" id="33038"/>
    <lineage>
        <taxon>Bacteria</taxon>
        <taxon>Bacillati</taxon>
        <taxon>Bacillota</taxon>
        <taxon>Clostridia</taxon>
        <taxon>Lachnospirales</taxon>
        <taxon>Lachnospiraceae</taxon>
        <taxon>Mediterraneibacter</taxon>
    </lineage>
</organism>
<accession>A0A9Q4EX52</accession>
<dbReference type="RefSeq" id="WP_268803396.1">
    <property type="nucleotide sequence ID" value="NZ_JAPRAY010000003.1"/>
</dbReference>
<comment type="caution">
    <text evidence="1">The sequence shown here is derived from an EMBL/GenBank/DDBJ whole genome shotgun (WGS) entry which is preliminary data.</text>
</comment>
<dbReference type="AlphaFoldDB" id="A0A9Q4EX52"/>
<evidence type="ECO:0000313" key="1">
    <source>
        <dbReference type="EMBL" id="MCZ0666611.1"/>
    </source>
</evidence>
<reference evidence="1" key="1">
    <citation type="submission" date="2022-11" db="EMBL/GenBank/DDBJ databases">
        <title>Temperate bacteriophages infecting mucin-degrading bacterium Ruminococcus gnavus from the human gut.</title>
        <authorList>
            <person name="Buttimer C."/>
        </authorList>
    </citation>
    <scope>NUCLEOTIDE SEQUENCE</scope>
    <source>
        <strain evidence="1">CCUG 49994</strain>
    </source>
</reference>
<dbReference type="EMBL" id="JAPRAY010000003">
    <property type="protein sequence ID" value="MCZ0666611.1"/>
    <property type="molecule type" value="Genomic_DNA"/>
</dbReference>
<sequence>MNYYISDLHLFHKNVTNEGSNFDNRPFDTLEEMHKVIKENWNSKITNADHVYILGDLAWKENEDAIKLVSTLRGNKHLILGNHDKATDQRYKQLFVEIANYKEAKDMIDGKEYHVVMSHFPLAFWNHQHHYRRDGKEHKVWSVHLYGHVHNSMEEDYYQEYIKKLNSEYEIKCVAKNVGCVLWNYTPVTLKEILNNERE</sequence>
<protein>
    <submittedName>
        <fullName evidence="1">Metallophosphoesterase family protein</fullName>
    </submittedName>
</protein>
<evidence type="ECO:0000313" key="2">
    <source>
        <dbReference type="Proteomes" id="UP001079535"/>
    </source>
</evidence>
<dbReference type="InterPro" id="IPR029052">
    <property type="entry name" value="Metallo-depent_PP-like"/>
</dbReference>
<proteinExistence type="predicted"/>
<dbReference type="Proteomes" id="UP001079535">
    <property type="component" value="Unassembled WGS sequence"/>
</dbReference>
<gene>
    <name evidence="1" type="ORF">OZZ17_03545</name>
</gene>